<evidence type="ECO:0000259" key="1">
    <source>
        <dbReference type="Pfam" id="PF00905"/>
    </source>
</evidence>
<feature type="domain" description="Penicillin-binding protein transpeptidase" evidence="1">
    <location>
        <begin position="155"/>
        <end position="473"/>
    </location>
</feature>
<evidence type="ECO:0000259" key="2">
    <source>
        <dbReference type="Pfam" id="PF21922"/>
    </source>
</evidence>
<dbReference type="InterPro" id="IPR001460">
    <property type="entry name" value="PCN-bd_Tpept"/>
</dbReference>
<dbReference type="PANTHER" id="PTHR30627">
    <property type="entry name" value="PEPTIDOGLYCAN D,D-TRANSPEPTIDASE"/>
    <property type="match status" value="1"/>
</dbReference>
<dbReference type="GO" id="GO:0071555">
    <property type="term" value="P:cell wall organization"/>
    <property type="evidence" value="ECO:0007669"/>
    <property type="project" value="TreeGrafter"/>
</dbReference>
<name>A0A916JVT6_9MICO</name>
<dbReference type="EMBL" id="CAJVAP010000010">
    <property type="protein sequence ID" value="CAG7607991.1"/>
    <property type="molecule type" value="Genomic_DNA"/>
</dbReference>
<proteinExistence type="predicted"/>
<feature type="domain" description="Penicillin binding protein A dimerisation" evidence="2">
    <location>
        <begin position="52"/>
        <end position="134"/>
    </location>
</feature>
<organism evidence="3 4">
    <name type="scientific">Leucobacter soli</name>
    <dbReference type="NCBI Taxonomy" id="2812850"/>
    <lineage>
        <taxon>Bacteria</taxon>
        <taxon>Bacillati</taxon>
        <taxon>Actinomycetota</taxon>
        <taxon>Actinomycetes</taxon>
        <taxon>Micrococcales</taxon>
        <taxon>Microbacteriaceae</taxon>
        <taxon>Leucobacter</taxon>
    </lineage>
</organism>
<gene>
    <name evidence="3" type="primary">pbpA</name>
    <name evidence="3" type="ORF">LEUCIP111803_01070</name>
</gene>
<dbReference type="InterPro" id="IPR054120">
    <property type="entry name" value="PBPA_dimer"/>
</dbReference>
<comment type="caution">
    <text evidence="3">The sequence shown here is derived from an EMBL/GenBank/DDBJ whole genome shotgun (WGS) entry which is preliminary data.</text>
</comment>
<dbReference type="PANTHER" id="PTHR30627:SF24">
    <property type="entry name" value="PENICILLIN-BINDING PROTEIN 4B"/>
    <property type="match status" value="1"/>
</dbReference>
<dbReference type="GO" id="GO:0071972">
    <property type="term" value="F:peptidoglycan L,D-transpeptidase activity"/>
    <property type="evidence" value="ECO:0007669"/>
    <property type="project" value="TreeGrafter"/>
</dbReference>
<dbReference type="RefSeq" id="WP_218114695.1">
    <property type="nucleotide sequence ID" value="NZ_CAJVAP010000010.1"/>
</dbReference>
<protein>
    <submittedName>
        <fullName evidence="3">Penicillin-binding protein A</fullName>
    </submittedName>
</protein>
<keyword evidence="4" id="KW-1185">Reference proteome</keyword>
<dbReference type="AlphaFoldDB" id="A0A916JVT6"/>
<dbReference type="Proteomes" id="UP000693892">
    <property type="component" value="Unassembled WGS sequence"/>
</dbReference>
<sequence length="493" mass="53041">MTRQLKALTRVVFLMFLALFFAVTMIQFVNADELRANEYNTRTLKNSYKVERGSILVEGEPIAFSTPTNDSFRFERQYDPGRLYAPVTGYYSRQQGMTGLEDAMNEELSGTSGSQFLTRIMRTLTNSDPQGSSVETTISAAAQTAAAKAMKGYDGAVVALDPSTGKILAMVSTPGFDPNKLSSNDDAEIISNYRKLDADETRPLVNRAIAGDLYHPGSTYKLITAAAAIESGDFTPKSTFDNPATLQLPQSTAEMKNWSRTACGSGSKVTLQQAMVYSCNIPIAEMAMEMDRDAVPAMAHAFGFDQELSVPLTVTPSTSPPLLDDAQVAIASIGQLDVRATPLQMAMVSAGIANEGVVMKPQLVNQVISPDLRIEQEFEPEEFSTPISPETADTLAMMMEHVVEDADGTGRLAAIDGVRVAGKTGTAENGFDEDGTERPYTLWFTGFAPVEDPEIAIAVVIADGGGEAHGNAGSSYDLPTEVGKQVMEAVLKR</sequence>
<dbReference type="Pfam" id="PF00905">
    <property type="entry name" value="Transpeptidase"/>
    <property type="match status" value="1"/>
</dbReference>
<dbReference type="Pfam" id="PF21922">
    <property type="entry name" value="PBP_dimer_2"/>
    <property type="match status" value="1"/>
</dbReference>
<evidence type="ECO:0000313" key="3">
    <source>
        <dbReference type="EMBL" id="CAG7607991.1"/>
    </source>
</evidence>
<reference evidence="3" key="1">
    <citation type="submission" date="2021-06" db="EMBL/GenBank/DDBJ databases">
        <authorList>
            <person name="Criscuolo A."/>
        </authorList>
    </citation>
    <scope>NUCLEOTIDE SEQUENCE</scope>
    <source>
        <strain evidence="3">CIP111803</strain>
    </source>
</reference>
<evidence type="ECO:0000313" key="4">
    <source>
        <dbReference type="Proteomes" id="UP000693892"/>
    </source>
</evidence>
<dbReference type="InterPro" id="IPR050515">
    <property type="entry name" value="Beta-lactam/transpept"/>
</dbReference>
<dbReference type="GO" id="GO:0008658">
    <property type="term" value="F:penicillin binding"/>
    <property type="evidence" value="ECO:0007669"/>
    <property type="project" value="InterPro"/>
</dbReference>
<dbReference type="GO" id="GO:0005886">
    <property type="term" value="C:plasma membrane"/>
    <property type="evidence" value="ECO:0007669"/>
    <property type="project" value="TreeGrafter"/>
</dbReference>
<accession>A0A916JVT6</accession>